<dbReference type="Proteomes" id="UP000660262">
    <property type="component" value="Unassembled WGS sequence"/>
</dbReference>
<feature type="transmembrane region" description="Helical" evidence="1">
    <location>
        <begin position="44"/>
        <end position="66"/>
    </location>
</feature>
<keyword evidence="1" id="KW-0472">Membrane</keyword>
<keyword evidence="1" id="KW-1133">Transmembrane helix</keyword>
<evidence type="ECO:0000256" key="1">
    <source>
        <dbReference type="SAM" id="Phobius"/>
    </source>
</evidence>
<sequence length="249" mass="27469">MLLPNAMTTTTTTTTTDNVVVIKDNGSRDYLAAARTRANTCNGAVQVLVVVMTAFVLAGVVAGKILDRIPSDLQDRGEDLQATRMMREYRRMLKQVNPQTQAAFTNVYAGRHWGHDGGGSGAGSSLHFTGPLRALLKRLVESLGIKSLVDMPSGAATWQDVFLQDLFKTKLDFKYRGVEIVKSLVDAANARWIHEPRVFFTVGDMAEEPVLSGYDAIFSRDALQHNTYLDIIKTLRNWAHSDAIINPLC</sequence>
<dbReference type="AlphaFoldDB" id="A0A830HKG2"/>
<reference evidence="2" key="1">
    <citation type="submission" date="2020-10" db="EMBL/GenBank/DDBJ databases">
        <title>Unveiling of a novel bifunctional photoreceptor, Dualchrome1, isolated from a cosmopolitan green alga.</title>
        <authorList>
            <person name="Suzuki S."/>
            <person name="Kawachi M."/>
        </authorList>
    </citation>
    <scope>NUCLEOTIDE SEQUENCE</scope>
    <source>
        <strain evidence="2">NIES 2893</strain>
    </source>
</reference>
<evidence type="ECO:0000313" key="2">
    <source>
        <dbReference type="EMBL" id="GHP07362.1"/>
    </source>
</evidence>
<dbReference type="InterPro" id="IPR029063">
    <property type="entry name" value="SAM-dependent_MTases_sf"/>
</dbReference>
<name>A0A830HKG2_9CHLO</name>
<dbReference type="OrthoDB" id="9991036at2759"/>
<keyword evidence="1" id="KW-0812">Transmembrane</keyword>
<dbReference type="Gene3D" id="3.40.50.150">
    <property type="entry name" value="Vaccinia Virus protein VP39"/>
    <property type="match status" value="1"/>
</dbReference>
<dbReference type="SUPFAM" id="SSF53335">
    <property type="entry name" value="S-adenosyl-L-methionine-dependent methyltransferases"/>
    <property type="match status" value="1"/>
</dbReference>
<comment type="caution">
    <text evidence="2">The sequence shown here is derived from an EMBL/GenBank/DDBJ whole genome shotgun (WGS) entry which is preliminary data.</text>
</comment>
<protein>
    <recommendedName>
        <fullName evidence="4">Methyltransferase domain-containing protein</fullName>
    </recommendedName>
</protein>
<gene>
    <name evidence="2" type="ORF">PPROV_000610300</name>
</gene>
<proteinExistence type="predicted"/>
<organism evidence="2 3">
    <name type="scientific">Pycnococcus provasolii</name>
    <dbReference type="NCBI Taxonomy" id="41880"/>
    <lineage>
        <taxon>Eukaryota</taxon>
        <taxon>Viridiplantae</taxon>
        <taxon>Chlorophyta</taxon>
        <taxon>Pseudoscourfieldiophyceae</taxon>
        <taxon>Pseudoscourfieldiales</taxon>
        <taxon>Pycnococcaceae</taxon>
        <taxon>Pycnococcus</taxon>
    </lineage>
</organism>
<dbReference type="EMBL" id="BNJQ01000016">
    <property type="protein sequence ID" value="GHP07362.1"/>
    <property type="molecule type" value="Genomic_DNA"/>
</dbReference>
<keyword evidence="3" id="KW-1185">Reference proteome</keyword>
<evidence type="ECO:0000313" key="3">
    <source>
        <dbReference type="Proteomes" id="UP000660262"/>
    </source>
</evidence>
<accession>A0A830HKG2</accession>
<evidence type="ECO:0008006" key="4">
    <source>
        <dbReference type="Google" id="ProtNLM"/>
    </source>
</evidence>